<dbReference type="Proteomes" id="UP001056120">
    <property type="component" value="Linkage Group LG10"/>
</dbReference>
<evidence type="ECO:0000313" key="1">
    <source>
        <dbReference type="EMBL" id="KAI3801983.1"/>
    </source>
</evidence>
<gene>
    <name evidence="1" type="ORF">L1987_30103</name>
</gene>
<name>A0ACB9I1A1_9ASTR</name>
<protein>
    <submittedName>
        <fullName evidence="1">Uncharacterized protein</fullName>
    </submittedName>
</protein>
<comment type="caution">
    <text evidence="1">The sequence shown here is derived from an EMBL/GenBank/DDBJ whole genome shotgun (WGS) entry which is preliminary data.</text>
</comment>
<keyword evidence="2" id="KW-1185">Reference proteome</keyword>
<reference evidence="1 2" key="2">
    <citation type="journal article" date="2022" name="Mol. Ecol. Resour.">
        <title>The genomes of chicory, endive, great burdock and yacon provide insights into Asteraceae paleo-polyploidization history and plant inulin production.</title>
        <authorList>
            <person name="Fan W."/>
            <person name="Wang S."/>
            <person name="Wang H."/>
            <person name="Wang A."/>
            <person name="Jiang F."/>
            <person name="Liu H."/>
            <person name="Zhao H."/>
            <person name="Xu D."/>
            <person name="Zhang Y."/>
        </authorList>
    </citation>
    <scope>NUCLEOTIDE SEQUENCE [LARGE SCALE GENOMIC DNA]</scope>
    <source>
        <strain evidence="2">cv. Yunnan</strain>
        <tissue evidence="1">Leaves</tissue>
    </source>
</reference>
<reference evidence="2" key="1">
    <citation type="journal article" date="2022" name="Mol. Ecol. Resour.">
        <title>The genomes of chicory, endive, great burdock and yacon provide insights into Asteraceae palaeo-polyploidization history and plant inulin production.</title>
        <authorList>
            <person name="Fan W."/>
            <person name="Wang S."/>
            <person name="Wang H."/>
            <person name="Wang A."/>
            <person name="Jiang F."/>
            <person name="Liu H."/>
            <person name="Zhao H."/>
            <person name="Xu D."/>
            <person name="Zhang Y."/>
        </authorList>
    </citation>
    <scope>NUCLEOTIDE SEQUENCE [LARGE SCALE GENOMIC DNA]</scope>
    <source>
        <strain evidence="2">cv. Yunnan</strain>
    </source>
</reference>
<evidence type="ECO:0000313" key="2">
    <source>
        <dbReference type="Proteomes" id="UP001056120"/>
    </source>
</evidence>
<accession>A0ACB9I1A1</accession>
<organism evidence="1 2">
    <name type="scientific">Smallanthus sonchifolius</name>
    <dbReference type="NCBI Taxonomy" id="185202"/>
    <lineage>
        <taxon>Eukaryota</taxon>
        <taxon>Viridiplantae</taxon>
        <taxon>Streptophyta</taxon>
        <taxon>Embryophyta</taxon>
        <taxon>Tracheophyta</taxon>
        <taxon>Spermatophyta</taxon>
        <taxon>Magnoliopsida</taxon>
        <taxon>eudicotyledons</taxon>
        <taxon>Gunneridae</taxon>
        <taxon>Pentapetalae</taxon>
        <taxon>asterids</taxon>
        <taxon>campanulids</taxon>
        <taxon>Asterales</taxon>
        <taxon>Asteraceae</taxon>
        <taxon>Asteroideae</taxon>
        <taxon>Heliantheae alliance</taxon>
        <taxon>Millerieae</taxon>
        <taxon>Smallanthus</taxon>
    </lineage>
</organism>
<dbReference type="EMBL" id="CM042027">
    <property type="protein sequence ID" value="KAI3801983.1"/>
    <property type="molecule type" value="Genomic_DNA"/>
</dbReference>
<proteinExistence type="predicted"/>
<sequence length="151" mass="17487">MVISRLVSKCAMHDRANVSGIKHDTEDIVLGRGEEVRDCTAMQWDARPCIPPFSLLRLRHLFNNLEKQQYVKRLCDLELQRVKHQLIIYHPPWFFEPLYPESVSEDKPVFYEDGNKDEGELSGDHAWITKALNKGVVQECQPWCDVLGVLP</sequence>